<dbReference type="OrthoDB" id="1100563at2"/>
<comment type="caution">
    <text evidence="12">The sequence shown here is derived from an EMBL/GenBank/DDBJ whole genome shotgun (WGS) entry which is preliminary data.</text>
</comment>
<dbReference type="InterPro" id="IPR038354">
    <property type="entry name" value="VKOR_sf"/>
</dbReference>
<comment type="subcellular location">
    <subcellularLocation>
        <location evidence="1">Membrane</location>
        <topology evidence="1">Multi-pass membrane protein</topology>
    </subcellularLocation>
</comment>
<evidence type="ECO:0000256" key="1">
    <source>
        <dbReference type="ARBA" id="ARBA00004141"/>
    </source>
</evidence>
<dbReference type="CDD" id="cd12921">
    <property type="entry name" value="VKOR_4"/>
    <property type="match status" value="1"/>
</dbReference>
<keyword evidence="7 10" id="KW-0472">Membrane</keyword>
<dbReference type="Pfam" id="PF07884">
    <property type="entry name" value="VKOR"/>
    <property type="match status" value="1"/>
</dbReference>
<evidence type="ECO:0000256" key="2">
    <source>
        <dbReference type="ARBA" id="ARBA00006214"/>
    </source>
</evidence>
<dbReference type="GO" id="GO:0048038">
    <property type="term" value="F:quinone binding"/>
    <property type="evidence" value="ECO:0007669"/>
    <property type="project" value="UniProtKB-KW"/>
</dbReference>
<dbReference type="AlphaFoldDB" id="A0A4Q7PF66"/>
<keyword evidence="4" id="KW-0874">Quinone</keyword>
<evidence type="ECO:0000259" key="11">
    <source>
        <dbReference type="Pfam" id="PF07884"/>
    </source>
</evidence>
<feature type="transmembrane region" description="Helical" evidence="10">
    <location>
        <begin position="217"/>
        <end position="237"/>
    </location>
</feature>
<evidence type="ECO:0000256" key="10">
    <source>
        <dbReference type="SAM" id="Phobius"/>
    </source>
</evidence>
<sequence>MKDNIEKIIHSTLLKNNIKEYPKKDLGLQLEIHPNFPSFQSITDTLDYFNIDNIAVEVPKEALAQLPEHFISLVRNGDYEEIAAITKKNGVIEVAHSDLKQKKFSFEEFTAIWEPKVIAVEKNENATQLKFSKAPLQLVFAIVTVLGIGYLLLQKSWSIENLLFFLIAAGGTILSVFAVRESLGFQSQKLHQFCTSVGKSDCSEVINSDRGKIFKDVSLADSGILFFGSLVAFITLYSFTDSIIVPVLAGVPIVLYSLYSQAFVLKKWCAVCIGMATLFIALAGLSYTYFPLNIKINELITFAFLFSVLAITYFFIKNKIVATKELKSNNVKLNQFKRDEQLFNHLLSLSETIKDTQTFEHEIILGNPNAGFKLISSTNPMCGFCKDAFEAYRRVYRTLSDNLQIVIRLKVNADDLENNATIISLILLEIYNSQGQEAFIEAYTAWFEDRTFANWIKKYDTVAYKNSPYIEVLKKQSKWAEDNHLMYTPATVINGSLYPKKYSYDEFFHFVNIMVEDYQEKFNQAPMVAEAQ</sequence>
<dbReference type="GO" id="GO:0016020">
    <property type="term" value="C:membrane"/>
    <property type="evidence" value="ECO:0007669"/>
    <property type="project" value="UniProtKB-SubCell"/>
</dbReference>
<feature type="domain" description="Vitamin K epoxide reductase" evidence="11">
    <location>
        <begin position="163"/>
        <end position="286"/>
    </location>
</feature>
<evidence type="ECO:0000256" key="5">
    <source>
        <dbReference type="ARBA" id="ARBA00022989"/>
    </source>
</evidence>
<dbReference type="InterPro" id="IPR036249">
    <property type="entry name" value="Thioredoxin-like_sf"/>
</dbReference>
<dbReference type="EMBL" id="SGXE01000001">
    <property type="protein sequence ID" value="RZS98955.1"/>
    <property type="molecule type" value="Genomic_DNA"/>
</dbReference>
<evidence type="ECO:0000256" key="4">
    <source>
        <dbReference type="ARBA" id="ARBA00022719"/>
    </source>
</evidence>
<dbReference type="SUPFAM" id="SSF52833">
    <property type="entry name" value="Thioredoxin-like"/>
    <property type="match status" value="1"/>
</dbReference>
<evidence type="ECO:0000256" key="6">
    <source>
        <dbReference type="ARBA" id="ARBA00023002"/>
    </source>
</evidence>
<evidence type="ECO:0000313" key="12">
    <source>
        <dbReference type="EMBL" id="RZS98955.1"/>
    </source>
</evidence>
<feature type="transmembrane region" description="Helical" evidence="10">
    <location>
        <begin position="296"/>
        <end position="316"/>
    </location>
</feature>
<name>A0A4Q7PF66_9FLAO</name>
<evidence type="ECO:0000313" key="13">
    <source>
        <dbReference type="Proteomes" id="UP000292262"/>
    </source>
</evidence>
<keyword evidence="9" id="KW-0676">Redox-active center</keyword>
<gene>
    <name evidence="12" type="ORF">EV197_0157</name>
</gene>
<dbReference type="Gene3D" id="1.20.1440.130">
    <property type="entry name" value="VKOR domain"/>
    <property type="match status" value="1"/>
</dbReference>
<keyword evidence="3 10" id="KW-0812">Transmembrane</keyword>
<keyword evidence="5 10" id="KW-1133">Transmembrane helix</keyword>
<dbReference type="RefSeq" id="WP_130284824.1">
    <property type="nucleotide sequence ID" value="NZ_SGXE01000001.1"/>
</dbReference>
<evidence type="ECO:0000256" key="7">
    <source>
        <dbReference type="ARBA" id="ARBA00023136"/>
    </source>
</evidence>
<keyword evidence="8" id="KW-1015">Disulfide bond</keyword>
<organism evidence="12 13">
    <name type="scientific">Aquimarina brevivitae</name>
    <dbReference type="NCBI Taxonomy" id="323412"/>
    <lineage>
        <taxon>Bacteria</taxon>
        <taxon>Pseudomonadati</taxon>
        <taxon>Bacteroidota</taxon>
        <taxon>Flavobacteriia</taxon>
        <taxon>Flavobacteriales</taxon>
        <taxon>Flavobacteriaceae</taxon>
        <taxon>Aquimarina</taxon>
    </lineage>
</organism>
<proteinExistence type="inferred from homology"/>
<protein>
    <submittedName>
        <fullName evidence="12">Thioredoxin-like protein</fullName>
    </submittedName>
</protein>
<evidence type="ECO:0000256" key="3">
    <source>
        <dbReference type="ARBA" id="ARBA00022692"/>
    </source>
</evidence>
<keyword evidence="13" id="KW-1185">Reference proteome</keyword>
<accession>A0A4Q7PF66</accession>
<dbReference type="GO" id="GO:0016491">
    <property type="term" value="F:oxidoreductase activity"/>
    <property type="evidence" value="ECO:0007669"/>
    <property type="project" value="UniProtKB-KW"/>
</dbReference>
<feature type="transmembrane region" description="Helical" evidence="10">
    <location>
        <begin position="134"/>
        <end position="153"/>
    </location>
</feature>
<dbReference type="Proteomes" id="UP000292262">
    <property type="component" value="Unassembled WGS sequence"/>
</dbReference>
<feature type="transmembrane region" description="Helical" evidence="10">
    <location>
        <begin position="268"/>
        <end position="290"/>
    </location>
</feature>
<dbReference type="InterPro" id="IPR012932">
    <property type="entry name" value="VKOR"/>
</dbReference>
<feature type="transmembrane region" description="Helical" evidence="10">
    <location>
        <begin position="243"/>
        <end position="259"/>
    </location>
</feature>
<evidence type="ECO:0000256" key="9">
    <source>
        <dbReference type="ARBA" id="ARBA00023284"/>
    </source>
</evidence>
<keyword evidence="6" id="KW-0560">Oxidoreductase</keyword>
<dbReference type="Gene3D" id="3.40.30.10">
    <property type="entry name" value="Glutaredoxin"/>
    <property type="match status" value="1"/>
</dbReference>
<comment type="similarity">
    <text evidence="2">Belongs to the VKOR family.</text>
</comment>
<dbReference type="CDD" id="cd02972">
    <property type="entry name" value="DsbA_family"/>
    <property type="match status" value="1"/>
</dbReference>
<evidence type="ECO:0000256" key="8">
    <source>
        <dbReference type="ARBA" id="ARBA00023157"/>
    </source>
</evidence>
<reference evidence="12 13" key="1">
    <citation type="submission" date="2019-02" db="EMBL/GenBank/DDBJ databases">
        <title>Genomic Encyclopedia of Type Strains, Phase IV (KMG-IV): sequencing the most valuable type-strain genomes for metagenomic binning, comparative biology and taxonomic classification.</title>
        <authorList>
            <person name="Goeker M."/>
        </authorList>
    </citation>
    <scope>NUCLEOTIDE SEQUENCE [LARGE SCALE GENOMIC DNA]</scope>
    <source>
        <strain evidence="12 13">DSM 17196</strain>
    </source>
</reference>
<dbReference type="Gene3D" id="3.90.70.10">
    <property type="entry name" value="Cysteine proteinases"/>
    <property type="match status" value="1"/>
</dbReference>
<feature type="transmembrane region" description="Helical" evidence="10">
    <location>
        <begin position="159"/>
        <end position="179"/>
    </location>
</feature>